<feature type="domain" description="RNA polymerase sigma factor 54 core-binding" evidence="10">
    <location>
        <begin position="56"/>
        <end position="233"/>
    </location>
</feature>
<evidence type="ECO:0000256" key="5">
    <source>
        <dbReference type="ARBA" id="ARBA00023015"/>
    </source>
</evidence>
<dbReference type="Pfam" id="PF00309">
    <property type="entry name" value="Sigma54_AID"/>
    <property type="match status" value="1"/>
</dbReference>
<dbReference type="InterPro" id="IPR038709">
    <property type="entry name" value="RpoN_core-bd_sf"/>
</dbReference>
<keyword evidence="7" id="KW-0238">DNA-binding</keyword>
<dbReference type="RefSeq" id="WP_103661539.1">
    <property type="nucleotide sequence ID" value="NZ_ML136874.1"/>
</dbReference>
<dbReference type="PANTHER" id="PTHR32248">
    <property type="entry name" value="RNA POLYMERASE SIGMA-54 FACTOR"/>
    <property type="match status" value="1"/>
</dbReference>
<dbReference type="InterPro" id="IPR000394">
    <property type="entry name" value="RNA_pol_sigma_54"/>
</dbReference>
<reference evidence="11 12" key="1">
    <citation type="submission" date="2018-12" db="EMBL/GenBank/DDBJ databases">
        <authorList>
            <person name="Meng J."/>
        </authorList>
    </citation>
    <scope>NUCLEOTIDE SEQUENCE [LARGE SCALE GENOMIC DNA]</scope>
    <source>
        <strain evidence="11 12">HT111-2</strain>
    </source>
</reference>
<dbReference type="GO" id="GO:0001216">
    <property type="term" value="F:DNA-binding transcription activator activity"/>
    <property type="evidence" value="ECO:0007669"/>
    <property type="project" value="InterPro"/>
</dbReference>
<keyword evidence="4" id="KW-0548">Nucleotidyltransferase</keyword>
<dbReference type="Gene3D" id="1.10.10.1330">
    <property type="entry name" value="RNA polymerase sigma-54 factor, core-binding domain"/>
    <property type="match status" value="1"/>
</dbReference>
<evidence type="ECO:0000259" key="9">
    <source>
        <dbReference type="Pfam" id="PF04552"/>
    </source>
</evidence>
<dbReference type="EMBL" id="RXIA01000005">
    <property type="protein sequence ID" value="RVU71359.1"/>
    <property type="molecule type" value="Genomic_DNA"/>
</dbReference>
<dbReference type="NCBIfam" id="TIGR02395">
    <property type="entry name" value="rpoN_sigma"/>
    <property type="match status" value="1"/>
</dbReference>
<protein>
    <submittedName>
        <fullName evidence="11">RNA polymerase sigma-54 factor</fullName>
    </submittedName>
</protein>
<dbReference type="GO" id="GO:0003677">
    <property type="term" value="F:DNA binding"/>
    <property type="evidence" value="ECO:0007669"/>
    <property type="project" value="UniProtKB-KW"/>
</dbReference>
<dbReference type="GO" id="GO:0016987">
    <property type="term" value="F:sigma factor activity"/>
    <property type="evidence" value="ECO:0007669"/>
    <property type="project" value="UniProtKB-KW"/>
</dbReference>
<dbReference type="InterPro" id="IPR007046">
    <property type="entry name" value="RNA_pol_sigma_54_core-bd"/>
</dbReference>
<evidence type="ECO:0000313" key="12">
    <source>
        <dbReference type="Proteomes" id="UP000288291"/>
    </source>
</evidence>
<dbReference type="GO" id="GO:0000428">
    <property type="term" value="C:DNA-directed RNA polymerase complex"/>
    <property type="evidence" value="ECO:0007669"/>
    <property type="project" value="UniProtKB-KW"/>
</dbReference>
<keyword evidence="8" id="KW-0804">Transcription</keyword>
<keyword evidence="2" id="KW-0240">DNA-directed RNA polymerase</keyword>
<accession>A0A437SWQ8</accession>
<evidence type="ECO:0000256" key="6">
    <source>
        <dbReference type="ARBA" id="ARBA00023082"/>
    </source>
</evidence>
<dbReference type="GO" id="GO:0016779">
    <property type="term" value="F:nucleotidyltransferase activity"/>
    <property type="evidence" value="ECO:0007669"/>
    <property type="project" value="UniProtKB-KW"/>
</dbReference>
<evidence type="ECO:0000256" key="2">
    <source>
        <dbReference type="ARBA" id="ARBA00022478"/>
    </source>
</evidence>
<name>A0A437SWQ8_9LACO</name>
<dbReference type="Pfam" id="PF04552">
    <property type="entry name" value="Sigma54_DBD"/>
    <property type="match status" value="1"/>
</dbReference>
<dbReference type="GO" id="GO:0006352">
    <property type="term" value="P:DNA-templated transcription initiation"/>
    <property type="evidence" value="ECO:0007669"/>
    <property type="project" value="InterPro"/>
</dbReference>
<dbReference type="AlphaFoldDB" id="A0A437SWQ8"/>
<dbReference type="PRINTS" id="PR00045">
    <property type="entry name" value="SIGMA54FCT"/>
</dbReference>
<evidence type="ECO:0000256" key="3">
    <source>
        <dbReference type="ARBA" id="ARBA00022679"/>
    </source>
</evidence>
<comment type="caution">
    <text evidence="11">The sequence shown here is derived from an EMBL/GenBank/DDBJ whole genome shotgun (WGS) entry which is preliminary data.</text>
</comment>
<keyword evidence="3" id="KW-0808">Transferase</keyword>
<dbReference type="InterPro" id="IPR007634">
    <property type="entry name" value="RNA_pol_sigma_54_DNA-bd"/>
</dbReference>
<dbReference type="PANTHER" id="PTHR32248:SF4">
    <property type="entry name" value="RNA POLYMERASE SIGMA-54 FACTOR"/>
    <property type="match status" value="1"/>
</dbReference>
<dbReference type="PROSITE" id="PS50044">
    <property type="entry name" value="SIGMA54_3"/>
    <property type="match status" value="1"/>
</dbReference>
<evidence type="ECO:0000256" key="4">
    <source>
        <dbReference type="ARBA" id="ARBA00022695"/>
    </source>
</evidence>
<dbReference type="Gene3D" id="1.10.10.60">
    <property type="entry name" value="Homeodomain-like"/>
    <property type="match status" value="1"/>
</dbReference>
<evidence type="ECO:0000256" key="8">
    <source>
        <dbReference type="ARBA" id="ARBA00023163"/>
    </source>
</evidence>
<evidence type="ECO:0000256" key="7">
    <source>
        <dbReference type="ARBA" id="ARBA00023125"/>
    </source>
</evidence>
<dbReference type="PIRSF" id="PIRSF000774">
    <property type="entry name" value="RpoN"/>
    <property type="match status" value="1"/>
</dbReference>
<keyword evidence="12" id="KW-1185">Reference proteome</keyword>
<dbReference type="Pfam" id="PF04963">
    <property type="entry name" value="Sigma54_CBD"/>
    <property type="match status" value="1"/>
</dbReference>
<evidence type="ECO:0000259" key="10">
    <source>
        <dbReference type="Pfam" id="PF04963"/>
    </source>
</evidence>
<organism evidence="11 12">
    <name type="scientific">Lactobacillus xujianguonis</name>
    <dbReference type="NCBI Taxonomy" id="2495899"/>
    <lineage>
        <taxon>Bacteria</taxon>
        <taxon>Bacillati</taxon>
        <taxon>Bacillota</taxon>
        <taxon>Bacilli</taxon>
        <taxon>Lactobacillales</taxon>
        <taxon>Lactobacillaceae</taxon>
        <taxon>Lactobacillus</taxon>
    </lineage>
</organism>
<evidence type="ECO:0000256" key="1">
    <source>
        <dbReference type="ARBA" id="ARBA00008798"/>
    </source>
</evidence>
<evidence type="ECO:0000313" key="11">
    <source>
        <dbReference type="EMBL" id="RVU71359.1"/>
    </source>
</evidence>
<gene>
    <name evidence="11" type="primary">rpoN</name>
    <name evidence="11" type="ORF">EJK17_02650</name>
</gene>
<proteinExistence type="inferred from homology"/>
<dbReference type="Proteomes" id="UP000288291">
    <property type="component" value="Unassembled WGS sequence"/>
</dbReference>
<keyword evidence="5" id="KW-0805">Transcription regulation</keyword>
<feature type="domain" description="RNA polymerase sigma factor 54 DNA-binding" evidence="9">
    <location>
        <begin position="251"/>
        <end position="404"/>
    </location>
</feature>
<keyword evidence="6" id="KW-0731">Sigma factor</keyword>
<comment type="similarity">
    <text evidence="1">Belongs to the sigma-54 factor family.</text>
</comment>
<sequence length="406" mass="46910">MTRLFLSPKLKQSLAILSYNARDLLKKMKKYEEANPFLNLKYPQQEMQDLSWLEAESQESLIAYLEQEVAVSKYSVKEKKLLTFLIYQLDEQGYLRISDQELSQKSGFTLAQVRQARKDLQKIAPVGVGAFNLTECLLLQAQAKEDFNPIAREILTDNLLEIVADPNKWQQLKWSKSEIENALVAIRKLNPNPASDYSPVPAVNYLIPDLIFKFEDGQMRVLTSKYFLPEVVFDEPVYQELKQKSNRAEQKFLTQQKKNYREINAAVGQRSETLLRIGKYLGQKQLAFLKTLKKNDLQALGLKEIAEQLDLAPSTISRALKYKYFECQGQVLPLNLFLVKKVADQSQEKIKALLVNWVDQEDKIAPYSDEELVQLFADKDIKLSRRVIAKYRKQLGIANSYQRKSK</sequence>